<dbReference type="GO" id="GO:0007166">
    <property type="term" value="P:cell surface receptor signaling pathway"/>
    <property type="evidence" value="ECO:0007669"/>
    <property type="project" value="InterPro"/>
</dbReference>
<feature type="transmembrane region" description="Helical" evidence="5">
    <location>
        <begin position="84"/>
        <end position="109"/>
    </location>
</feature>
<dbReference type="Gene3D" id="1.20.1070.10">
    <property type="entry name" value="Rhodopsin 7-helix transmembrane proteins"/>
    <property type="match status" value="1"/>
</dbReference>
<evidence type="ECO:0000256" key="3">
    <source>
        <dbReference type="ARBA" id="ARBA00022989"/>
    </source>
</evidence>
<keyword evidence="2 5" id="KW-0812">Transmembrane</keyword>
<dbReference type="GO" id="GO:0004930">
    <property type="term" value="F:G protein-coupled receptor activity"/>
    <property type="evidence" value="ECO:0007669"/>
    <property type="project" value="InterPro"/>
</dbReference>
<sequence length="431" mass="48232">QGICTTTTAFLHFFFLASFCWVLTEAWQSYMAVTGKIRTRLIRKRFLCLGWGLPALVVAISIGFTKTKGYGTAHYCWLSLEGGLLYAFVGPAAAVVLVNINLISSIFILNVEMWASLWSSCVVLPLLALTWMSAVLAMTDKRSILFQILFAVFDSLQGFVIVMVHCILRREVQDAFRCRLRNCQDPINADSSSSFPNGHAQIMTDFEKDVDIACRSVLHKDLGPCRAATITGTLSRISLNDEEEEKGPNPEGMSYSTLPGNIISKVIIQQPTGLHMPMSMSELANQCLKKDNSELRRTVYLCTDDNLRGADMDIVHPQERMIESDYIVMPRGSVNTQPSLKDESKMNIGMDTLPHERLLHYKVNPEFNMNPSVMDQFNINLDQHLPSQEHMQNLPFEPRTAVKNFIASELDDNAGLSRSETGSTISMSSLE</sequence>
<feature type="non-terminal residue" evidence="7">
    <location>
        <position position="1"/>
    </location>
</feature>
<evidence type="ECO:0000256" key="5">
    <source>
        <dbReference type="SAM" id="Phobius"/>
    </source>
</evidence>
<dbReference type="PANTHER" id="PTHR12011:SF40">
    <property type="entry name" value="ADHESION G PROTEIN-COUPLED RECEPTOR B3"/>
    <property type="match status" value="1"/>
</dbReference>
<dbReference type="GO" id="GO:0005886">
    <property type="term" value="C:plasma membrane"/>
    <property type="evidence" value="ECO:0007669"/>
    <property type="project" value="TreeGrafter"/>
</dbReference>
<evidence type="ECO:0000259" key="6">
    <source>
        <dbReference type="PROSITE" id="PS50261"/>
    </source>
</evidence>
<feature type="domain" description="G-protein coupled receptors family 2 profile 2" evidence="6">
    <location>
        <begin position="1"/>
        <end position="169"/>
    </location>
</feature>
<dbReference type="EMBL" id="KL454883">
    <property type="protein sequence ID" value="KFV08465.1"/>
    <property type="molecule type" value="Genomic_DNA"/>
</dbReference>
<keyword evidence="3 5" id="KW-1133">Transmembrane helix</keyword>
<evidence type="ECO:0000256" key="2">
    <source>
        <dbReference type="ARBA" id="ARBA00022692"/>
    </source>
</evidence>
<feature type="transmembrane region" description="Helical" evidence="5">
    <location>
        <begin position="6"/>
        <end position="24"/>
    </location>
</feature>
<dbReference type="PRINTS" id="PR00249">
    <property type="entry name" value="GPCRSECRETIN"/>
</dbReference>
<evidence type="ECO:0000313" key="8">
    <source>
        <dbReference type="Proteomes" id="UP000053661"/>
    </source>
</evidence>
<dbReference type="GO" id="GO:0007189">
    <property type="term" value="P:adenylate cyclase-activating G protein-coupled receptor signaling pathway"/>
    <property type="evidence" value="ECO:0007669"/>
    <property type="project" value="TreeGrafter"/>
</dbReference>
<feature type="transmembrane region" description="Helical" evidence="5">
    <location>
        <begin position="116"/>
        <end position="138"/>
    </location>
</feature>
<dbReference type="GO" id="GO:0098794">
    <property type="term" value="C:postsynapse"/>
    <property type="evidence" value="ECO:0007669"/>
    <property type="project" value="TreeGrafter"/>
</dbReference>
<dbReference type="GO" id="GO:0043083">
    <property type="term" value="C:synaptic cleft"/>
    <property type="evidence" value="ECO:0007669"/>
    <property type="project" value="TreeGrafter"/>
</dbReference>
<gene>
    <name evidence="7" type="ORF">N340_12517</name>
</gene>
<name>A0A093BXM9_TAUER</name>
<evidence type="ECO:0000256" key="4">
    <source>
        <dbReference type="ARBA" id="ARBA00023136"/>
    </source>
</evidence>
<dbReference type="InterPro" id="IPR008077">
    <property type="entry name" value="GPCR_2_brain_angio_inhib"/>
</dbReference>
<feature type="non-terminal residue" evidence="7">
    <location>
        <position position="431"/>
    </location>
</feature>
<keyword evidence="4 5" id="KW-0472">Membrane</keyword>
<proteinExistence type="predicted"/>
<comment type="subcellular location">
    <subcellularLocation>
        <location evidence="1">Membrane</location>
        <topology evidence="1">Multi-pass membrane protein</topology>
    </subcellularLocation>
</comment>
<reference evidence="7 8" key="1">
    <citation type="submission" date="2014-04" db="EMBL/GenBank/DDBJ databases">
        <title>Genome evolution of avian class.</title>
        <authorList>
            <person name="Zhang G."/>
            <person name="Li C."/>
        </authorList>
    </citation>
    <scope>NUCLEOTIDE SEQUENCE [LARGE SCALE GENOMIC DNA]</scope>
    <source>
        <strain evidence="7">BGI_N340</strain>
    </source>
</reference>
<evidence type="ECO:0000256" key="1">
    <source>
        <dbReference type="ARBA" id="ARBA00004141"/>
    </source>
</evidence>
<dbReference type="Proteomes" id="UP000053661">
    <property type="component" value="Unassembled WGS sequence"/>
</dbReference>
<dbReference type="AlphaFoldDB" id="A0A093BXM9"/>
<protein>
    <submittedName>
        <fullName evidence="7">Brain-specific angiogenesis inhibitor 3</fullName>
    </submittedName>
</protein>
<dbReference type="PROSITE" id="PS00650">
    <property type="entry name" value="G_PROTEIN_RECEP_F2_2"/>
    <property type="match status" value="1"/>
</dbReference>
<dbReference type="GO" id="GO:0016525">
    <property type="term" value="P:negative regulation of angiogenesis"/>
    <property type="evidence" value="ECO:0007669"/>
    <property type="project" value="InterPro"/>
</dbReference>
<dbReference type="InterPro" id="IPR017983">
    <property type="entry name" value="GPCR_2_secretin-like_CS"/>
</dbReference>
<dbReference type="InterPro" id="IPR000832">
    <property type="entry name" value="GPCR_2_secretin-like"/>
</dbReference>
<keyword evidence="8" id="KW-1185">Reference proteome</keyword>
<dbReference type="PROSITE" id="PS50261">
    <property type="entry name" value="G_PROTEIN_RECEP_F2_4"/>
    <property type="match status" value="1"/>
</dbReference>
<dbReference type="InterPro" id="IPR017981">
    <property type="entry name" value="GPCR_2-like_7TM"/>
</dbReference>
<evidence type="ECO:0000313" key="7">
    <source>
        <dbReference type="EMBL" id="KFV08465.1"/>
    </source>
</evidence>
<dbReference type="Pfam" id="PF00002">
    <property type="entry name" value="7tm_2"/>
    <property type="match status" value="1"/>
</dbReference>
<dbReference type="PRINTS" id="PR01694">
    <property type="entry name" value="BAIPRECURSOR"/>
</dbReference>
<dbReference type="PANTHER" id="PTHR12011">
    <property type="entry name" value="ADHESION G-PROTEIN COUPLED RECEPTOR"/>
    <property type="match status" value="1"/>
</dbReference>
<feature type="transmembrane region" description="Helical" evidence="5">
    <location>
        <begin position="144"/>
        <end position="168"/>
    </location>
</feature>
<accession>A0A093BXM9</accession>
<dbReference type="GO" id="GO:0016322">
    <property type="term" value="P:neuron remodeling"/>
    <property type="evidence" value="ECO:0007669"/>
    <property type="project" value="TreeGrafter"/>
</dbReference>
<organism evidence="7 8">
    <name type="scientific">Tauraco erythrolophus</name>
    <name type="common">Red-crested turaco</name>
    <dbReference type="NCBI Taxonomy" id="121530"/>
    <lineage>
        <taxon>Eukaryota</taxon>
        <taxon>Metazoa</taxon>
        <taxon>Chordata</taxon>
        <taxon>Craniata</taxon>
        <taxon>Vertebrata</taxon>
        <taxon>Euteleostomi</taxon>
        <taxon>Archelosauria</taxon>
        <taxon>Archosauria</taxon>
        <taxon>Dinosauria</taxon>
        <taxon>Saurischia</taxon>
        <taxon>Theropoda</taxon>
        <taxon>Coelurosauria</taxon>
        <taxon>Aves</taxon>
        <taxon>Neognathae</taxon>
        <taxon>Neoaves</taxon>
        <taxon>Otidimorphae</taxon>
        <taxon>Musophagiformes</taxon>
        <taxon>Musophagidae</taxon>
        <taxon>Tauraco</taxon>
    </lineage>
</organism>
<feature type="transmembrane region" description="Helical" evidence="5">
    <location>
        <begin position="45"/>
        <end position="64"/>
    </location>
</feature>